<dbReference type="EMBL" id="JACICB010000001">
    <property type="protein sequence ID" value="MBB3703954.1"/>
    <property type="molecule type" value="Genomic_DNA"/>
</dbReference>
<dbReference type="Proteomes" id="UP000577697">
    <property type="component" value="Unassembled WGS sequence"/>
</dbReference>
<evidence type="ECO:0000313" key="2">
    <source>
        <dbReference type="EMBL" id="MBB3703954.1"/>
    </source>
</evidence>
<organism evidence="1 3">
    <name type="scientific">Aminobacter aminovorans</name>
    <name type="common">Chelatobacter heintzii</name>
    <dbReference type="NCBI Taxonomy" id="83263"/>
    <lineage>
        <taxon>Bacteria</taxon>
        <taxon>Pseudomonadati</taxon>
        <taxon>Pseudomonadota</taxon>
        <taxon>Alphaproteobacteria</taxon>
        <taxon>Hyphomicrobiales</taxon>
        <taxon>Phyllobacteriaceae</taxon>
        <taxon>Aminobacter</taxon>
    </lineage>
</organism>
<keyword evidence="4" id="KW-1185">Reference proteome</keyword>
<evidence type="ECO:0000313" key="1">
    <source>
        <dbReference type="EMBL" id="AMS41697.1"/>
    </source>
</evidence>
<dbReference type="Proteomes" id="UP000075755">
    <property type="component" value="Chromosome"/>
</dbReference>
<reference evidence="1 3" key="1">
    <citation type="submission" date="2016-03" db="EMBL/GenBank/DDBJ databases">
        <title>Complete genome of Aminobacter aminovorans KCTC 2477.</title>
        <authorList>
            <person name="Kim K.M."/>
        </authorList>
    </citation>
    <scope>NUCLEOTIDE SEQUENCE [LARGE SCALE GENOMIC DNA]</scope>
    <source>
        <strain evidence="1 3">KCTC 2477</strain>
    </source>
</reference>
<protein>
    <submittedName>
        <fullName evidence="1">Uncharacterized protein</fullName>
    </submittedName>
</protein>
<accession>A0AAC8YNT7</accession>
<sequence>MWPVFRKLFSRSKSLNALLGDVIFATPRERGTNLSSFFEWRVKKSIDGAKFYISLAMIPDGYAGAQGSPTNYINFDLETAERVREHLTECIDVARRSQNSPAAASADNS</sequence>
<proteinExistence type="predicted"/>
<dbReference type="KEGG" id="aak:AA2016_2772"/>
<evidence type="ECO:0000313" key="3">
    <source>
        <dbReference type="Proteomes" id="UP000075755"/>
    </source>
</evidence>
<evidence type="ECO:0000313" key="4">
    <source>
        <dbReference type="Proteomes" id="UP000577697"/>
    </source>
</evidence>
<gene>
    <name evidence="1" type="ORF">AA2016_2772</name>
    <name evidence="2" type="ORF">FHS67_000248</name>
</gene>
<dbReference type="AlphaFoldDB" id="A0AAC8YNT7"/>
<dbReference type="RefSeq" id="WP_154386316.1">
    <property type="nucleotide sequence ID" value="NZ_CP015005.1"/>
</dbReference>
<reference evidence="2 4" key="2">
    <citation type="submission" date="2020-08" db="EMBL/GenBank/DDBJ databases">
        <title>Genomic Encyclopedia of Type Strains, Phase IV (KMG-IV): sequencing the most valuable type-strain genomes for metagenomic binning, comparative biology and taxonomic classification.</title>
        <authorList>
            <person name="Goeker M."/>
        </authorList>
    </citation>
    <scope>NUCLEOTIDE SEQUENCE [LARGE SCALE GENOMIC DNA]</scope>
    <source>
        <strain evidence="2 4">DSM 10368</strain>
    </source>
</reference>
<dbReference type="EMBL" id="CP015005">
    <property type="protein sequence ID" value="AMS41697.1"/>
    <property type="molecule type" value="Genomic_DNA"/>
</dbReference>
<name>A0AAC8YNT7_AMIAI</name>